<dbReference type="InterPro" id="IPR010897">
    <property type="entry name" value="Spore_II_P"/>
</dbReference>
<evidence type="ECO:0000256" key="1">
    <source>
        <dbReference type="SAM" id="Phobius"/>
    </source>
</evidence>
<evidence type="ECO:0000313" key="2">
    <source>
        <dbReference type="EMBL" id="WRO21259.1"/>
    </source>
</evidence>
<dbReference type="KEGG" id="dbc:MFMK1_001062"/>
<reference evidence="2 3" key="1">
    <citation type="submission" date="2023-04" db="EMBL/GenBank/DDBJ databases">
        <authorList>
            <person name="Hsu D."/>
        </authorList>
    </citation>
    <scope>NUCLEOTIDE SEQUENCE [LARGE SCALE GENOMIC DNA]</scope>
    <source>
        <strain evidence="2 3">MK1</strain>
    </source>
</reference>
<feature type="transmembrane region" description="Helical" evidence="1">
    <location>
        <begin position="20"/>
        <end position="39"/>
    </location>
</feature>
<accession>A0AAU0UN25</accession>
<proteinExistence type="predicted"/>
<dbReference type="EMBL" id="CP121694">
    <property type="protein sequence ID" value="WRO21259.1"/>
    <property type="molecule type" value="Genomic_DNA"/>
</dbReference>
<dbReference type="Pfam" id="PF07454">
    <property type="entry name" value="SpoIIP"/>
    <property type="match status" value="1"/>
</dbReference>
<dbReference type="RefSeq" id="WP_366924110.1">
    <property type="nucleotide sequence ID" value="NZ_CP121694.1"/>
</dbReference>
<dbReference type="NCBIfam" id="TIGR02867">
    <property type="entry name" value="spore_II_P"/>
    <property type="match status" value="1"/>
</dbReference>
<keyword evidence="3" id="KW-1185">Reference proteome</keyword>
<dbReference type="AlphaFoldDB" id="A0AAU0UN25"/>
<keyword evidence="1" id="KW-0812">Transmembrane</keyword>
<protein>
    <submittedName>
        <fullName evidence="2">Stage II sporulation protein P</fullName>
    </submittedName>
</protein>
<name>A0AAU0UN25_9FIRM</name>
<organism evidence="2 3">
    <name type="scientific">Metallumcola ferriviriculae</name>
    <dbReference type="NCBI Taxonomy" id="3039180"/>
    <lineage>
        <taxon>Bacteria</taxon>
        <taxon>Bacillati</taxon>
        <taxon>Bacillota</taxon>
        <taxon>Clostridia</taxon>
        <taxon>Neomoorellales</taxon>
        <taxon>Desulfitibacteraceae</taxon>
        <taxon>Metallumcola</taxon>
    </lineage>
</organism>
<keyword evidence="1" id="KW-0472">Membrane</keyword>
<keyword evidence="1" id="KW-1133">Transmembrane helix</keyword>
<dbReference type="Proteomes" id="UP001329915">
    <property type="component" value="Chromosome"/>
</dbReference>
<evidence type="ECO:0000313" key="3">
    <source>
        <dbReference type="Proteomes" id="UP001329915"/>
    </source>
</evidence>
<gene>
    <name evidence="2" type="ORF">MFMK1_001062</name>
</gene>
<sequence>MRKPIIQRFSYSPYKKKKRLLYPVVAAIVLVLYLVPKMFGLPMPEAVPVFNDSSSQSDSLFQRIYRWGFLEEPDDILKQGLPLGAFTSEDGEVGSPNLNQIFNSWVKFITRVEPGVARSLINSQLMALAEAANYEENARVLPPPPPEEIPVLTELKSISRGEVLVGVYNSHNAETYEMTDGVDRLPGKNGGVSEAAQTLAETLEEEYNIKAVYDDTIHDYPRWGASYGNSETTAKKLLQQYPDIRVLIDVHRDAGIPSRETVTIEGKRAAPILLIVGTDTRWDHPNWRKNLAFAKKIEAMMKELYPGLSAGVRPQSGRYNQHLHPHAILAELGSSSNSLGDAEESARLLAGVIARVLPEIE</sequence>